<evidence type="ECO:0000313" key="2">
    <source>
        <dbReference type="EMBL" id="RCJ33769.1"/>
    </source>
</evidence>
<feature type="domain" description="Restriction endonuclease type I HsdR N-terminal" evidence="1">
    <location>
        <begin position="52"/>
        <end position="127"/>
    </location>
</feature>
<name>A0A367RCF4_NOSPU</name>
<dbReference type="Gene3D" id="3.90.1570.50">
    <property type="match status" value="1"/>
</dbReference>
<dbReference type="InterPro" id="IPR017035">
    <property type="entry name" value="UCP035009_HsdR_All3000-type"/>
</dbReference>
<gene>
    <name evidence="2" type="ORF">A6769_23820</name>
</gene>
<reference evidence="3" key="1">
    <citation type="submission" date="2016-04" db="EMBL/GenBank/DDBJ databases">
        <authorList>
            <person name="Tabuchi Yagui T.R."/>
        </authorList>
    </citation>
    <scope>NUCLEOTIDE SEQUENCE [LARGE SCALE GENOMIC DNA]</scope>
</reference>
<dbReference type="EMBL" id="LXQE01000158">
    <property type="protein sequence ID" value="RCJ33769.1"/>
    <property type="molecule type" value="Genomic_DNA"/>
</dbReference>
<dbReference type="AlphaFoldDB" id="A0A367RCF4"/>
<keyword evidence="2" id="KW-0255">Endonuclease</keyword>
<organism evidence="2 3">
    <name type="scientific">Nostoc punctiforme NIES-2108</name>
    <dbReference type="NCBI Taxonomy" id="1356359"/>
    <lineage>
        <taxon>Bacteria</taxon>
        <taxon>Bacillati</taxon>
        <taxon>Cyanobacteriota</taxon>
        <taxon>Cyanophyceae</taxon>
        <taxon>Nostocales</taxon>
        <taxon>Nostocaceae</taxon>
        <taxon>Nostoc</taxon>
    </lineage>
</organism>
<keyword evidence="2" id="KW-0378">Hydrolase</keyword>
<dbReference type="InterPro" id="IPR007409">
    <property type="entry name" value="Restrct_endonuc_type1_HsdR_N"/>
</dbReference>
<dbReference type="Proteomes" id="UP000252085">
    <property type="component" value="Unassembled WGS sequence"/>
</dbReference>
<dbReference type="PIRSF" id="PIRSF035009">
    <property type="entry name" value="UCP035009_HSDR_N"/>
    <property type="match status" value="1"/>
</dbReference>
<evidence type="ECO:0000259" key="1">
    <source>
        <dbReference type="Pfam" id="PF04313"/>
    </source>
</evidence>
<dbReference type="GO" id="GO:0005524">
    <property type="term" value="F:ATP binding"/>
    <property type="evidence" value="ECO:0007669"/>
    <property type="project" value="UniProtKB-KW"/>
</dbReference>
<sequence length="365" mass="41961">MDFIDAVKDVAQHVEKLKDSVQTEEAAKTAFVLPLIQALGYSVFNTNEVYPEFTAATPGLKGEKIDYAILTNGIPSILIECKYHKNDLAHPKNFEQLFKYFNTTQARFAVLTNGIHYWFYTDTKRTNLVDDKPFFEFNILDFNESSVSELKKFSKEVFNPDEMASCARQLLDKKEINRLISEQFTNPSPDFVKLFASQVHKGHMVSSVVDRFTEIIKCSLNDYVNERINEKLMSIINNPDPKTPEPVVTNPEVKVESTNILTTAEELEGFYIVKSILREVIELNRIQYRDTQNYFGINIDGNKNKTICRLWLNSENKQIAILDVDNKEVKTKIRSLDEIYGIAKLLKDRAMFLAKNNVEAKVTEK</sequence>
<keyword evidence="2" id="KW-0540">Nuclease</keyword>
<dbReference type="GO" id="GO:0003677">
    <property type="term" value="F:DNA binding"/>
    <property type="evidence" value="ECO:0007669"/>
    <property type="project" value="UniProtKB-KW"/>
</dbReference>
<proteinExistence type="predicted"/>
<dbReference type="GO" id="GO:0009307">
    <property type="term" value="P:DNA restriction-modification system"/>
    <property type="evidence" value="ECO:0007669"/>
    <property type="project" value="UniProtKB-KW"/>
</dbReference>
<dbReference type="Pfam" id="PF04313">
    <property type="entry name" value="HSDR_N"/>
    <property type="match status" value="1"/>
</dbReference>
<dbReference type="GO" id="GO:0009035">
    <property type="term" value="F:type I site-specific deoxyribonuclease activity"/>
    <property type="evidence" value="ECO:0007669"/>
    <property type="project" value="UniProtKB-EC"/>
</dbReference>
<evidence type="ECO:0000313" key="3">
    <source>
        <dbReference type="Proteomes" id="UP000252085"/>
    </source>
</evidence>
<protein>
    <submittedName>
        <fullName evidence="2">Restriction endonuclease</fullName>
    </submittedName>
</protein>
<accession>A0A367RCF4</accession>
<comment type="caution">
    <text evidence="2">The sequence shown here is derived from an EMBL/GenBank/DDBJ whole genome shotgun (WGS) entry which is preliminary data.</text>
</comment>